<dbReference type="PANTHER" id="PTHR21235:SF2">
    <property type="entry name" value="IMIDAZOLE GLYCEROL PHOSPHATE SYNTHASE HISHF"/>
    <property type="match status" value="1"/>
</dbReference>
<comment type="catalytic activity">
    <reaction evidence="10 11">
        <text>5-[(5-phospho-1-deoxy-D-ribulos-1-ylimino)methylamino]-1-(5-phospho-beta-D-ribosyl)imidazole-4-carboxamide + L-glutamine = D-erythro-1-(imidazol-4-yl)glycerol 3-phosphate + 5-amino-1-(5-phospho-beta-D-ribosyl)imidazole-4-carboxamide + L-glutamate + H(+)</text>
        <dbReference type="Rhea" id="RHEA:24793"/>
        <dbReference type="ChEBI" id="CHEBI:15378"/>
        <dbReference type="ChEBI" id="CHEBI:29985"/>
        <dbReference type="ChEBI" id="CHEBI:58278"/>
        <dbReference type="ChEBI" id="CHEBI:58359"/>
        <dbReference type="ChEBI" id="CHEBI:58475"/>
        <dbReference type="ChEBI" id="CHEBI:58525"/>
        <dbReference type="EC" id="4.3.2.10"/>
    </reaction>
</comment>
<accession>A0A1I2SEA3</accession>
<dbReference type="GO" id="GO:0005737">
    <property type="term" value="C:cytoplasm"/>
    <property type="evidence" value="ECO:0007669"/>
    <property type="project" value="UniProtKB-SubCell"/>
</dbReference>
<dbReference type="GO" id="GO:0000107">
    <property type="term" value="F:imidazoleglycerol-phosphate synthase activity"/>
    <property type="evidence" value="ECO:0007669"/>
    <property type="project" value="UniProtKB-UniRule"/>
</dbReference>
<sequence length="253" mass="27320">MLAKRIIPCLDVDHGKVKKGINFKNLVDVGSPVEIAAEYELQGADELVFLDITATLDQRKTMAETVEEVSKQVFMPLTVGGGIKSEEAMHELLQSGADKISLNSAAINDPELITDGAERFGSQCIVCAIDVKKDVGTGRYQVYSKGGTENTGLDAIKWAKKAVELGAGELLVTSMDCDGTKQGFDIDLYQQIGEAVHVPIIASGGAGKKEDFLDVFQKTPVTGALAASLFHFGELKIEELKKYLEENGVNVRR</sequence>
<keyword evidence="6 11" id="KW-0028">Amino-acid biosynthesis</keyword>
<protein>
    <recommendedName>
        <fullName evidence="11">Imidazole glycerol phosphate synthase subunit HisF</fullName>
        <ecNumber evidence="11">4.3.2.10</ecNumber>
    </recommendedName>
    <alternativeName>
        <fullName evidence="11">IGP synthase cyclase subunit</fullName>
    </alternativeName>
    <alternativeName>
        <fullName evidence="11">IGP synthase subunit HisF</fullName>
    </alternativeName>
    <alternativeName>
        <fullName evidence="11">ImGP synthase subunit HisF</fullName>
        <shortName evidence="11">IGPS subunit HisF</shortName>
    </alternativeName>
</protein>
<dbReference type="Proteomes" id="UP000182635">
    <property type="component" value="Unassembled WGS sequence"/>
</dbReference>
<evidence type="ECO:0000256" key="10">
    <source>
        <dbReference type="ARBA" id="ARBA00047838"/>
    </source>
</evidence>
<keyword evidence="8 11" id="KW-0456">Lyase</keyword>
<dbReference type="SUPFAM" id="SSF51366">
    <property type="entry name" value="Ribulose-phoshate binding barrel"/>
    <property type="match status" value="1"/>
</dbReference>
<comment type="subunit">
    <text evidence="4 11">Heterodimer of HisH and HisF.</text>
</comment>
<dbReference type="AlphaFoldDB" id="A0A1I2SEA3"/>
<dbReference type="EMBL" id="FOPI01000029">
    <property type="protein sequence ID" value="SFG51134.1"/>
    <property type="molecule type" value="Genomic_DNA"/>
</dbReference>
<dbReference type="EC" id="4.3.2.10" evidence="11"/>
<comment type="similarity">
    <text evidence="3 11 12">Belongs to the HisA/HisF family.</text>
</comment>
<dbReference type="InterPro" id="IPR013785">
    <property type="entry name" value="Aldolase_TIM"/>
</dbReference>
<evidence type="ECO:0000256" key="2">
    <source>
        <dbReference type="ARBA" id="ARBA00005091"/>
    </source>
</evidence>
<evidence type="ECO:0000256" key="5">
    <source>
        <dbReference type="ARBA" id="ARBA00022490"/>
    </source>
</evidence>
<evidence type="ECO:0000256" key="11">
    <source>
        <dbReference type="HAMAP-Rule" id="MF_01013"/>
    </source>
</evidence>
<evidence type="ECO:0000256" key="7">
    <source>
        <dbReference type="ARBA" id="ARBA00023102"/>
    </source>
</evidence>
<organism evidence="13 14">
    <name type="scientific">Ligilactobacillus ruminis DSM 20403 = NBRC 102161</name>
    <dbReference type="NCBI Taxonomy" id="1423798"/>
    <lineage>
        <taxon>Bacteria</taxon>
        <taxon>Bacillati</taxon>
        <taxon>Bacillota</taxon>
        <taxon>Bacilli</taxon>
        <taxon>Lactobacillales</taxon>
        <taxon>Lactobacillaceae</taxon>
        <taxon>Ligilactobacillus</taxon>
    </lineage>
</organism>
<dbReference type="CDD" id="cd04731">
    <property type="entry name" value="HisF"/>
    <property type="match status" value="1"/>
</dbReference>
<evidence type="ECO:0000256" key="6">
    <source>
        <dbReference type="ARBA" id="ARBA00022605"/>
    </source>
</evidence>
<comment type="subcellular location">
    <subcellularLocation>
        <location evidence="1 11">Cytoplasm</location>
    </subcellularLocation>
</comment>
<dbReference type="Gene3D" id="3.20.20.70">
    <property type="entry name" value="Aldolase class I"/>
    <property type="match status" value="1"/>
</dbReference>
<evidence type="ECO:0000256" key="12">
    <source>
        <dbReference type="RuleBase" id="RU003657"/>
    </source>
</evidence>
<dbReference type="OrthoDB" id="9781903at2"/>
<evidence type="ECO:0000313" key="14">
    <source>
        <dbReference type="Proteomes" id="UP000182635"/>
    </source>
</evidence>
<proteinExistence type="inferred from homology"/>
<feature type="active site" evidence="11">
    <location>
        <position position="130"/>
    </location>
</feature>
<evidence type="ECO:0000256" key="9">
    <source>
        <dbReference type="ARBA" id="ARBA00025475"/>
    </source>
</evidence>
<evidence type="ECO:0000256" key="4">
    <source>
        <dbReference type="ARBA" id="ARBA00011152"/>
    </source>
</evidence>
<dbReference type="RefSeq" id="WP_046922276.1">
    <property type="nucleotide sequence ID" value="NZ_AYYL01000041.1"/>
</dbReference>
<comment type="pathway">
    <text evidence="2 11">Amino-acid biosynthesis; L-histidine biosynthesis; L-histidine from 5-phospho-alpha-D-ribose 1-diphosphate: step 5/9.</text>
</comment>
<dbReference type="Pfam" id="PF00977">
    <property type="entry name" value="His_biosynth"/>
    <property type="match status" value="1"/>
</dbReference>
<dbReference type="HAMAP" id="MF_01013">
    <property type="entry name" value="HisF"/>
    <property type="match status" value="1"/>
</dbReference>
<name>A0A1I2SEA3_9LACO</name>
<dbReference type="GO" id="GO:0000105">
    <property type="term" value="P:L-histidine biosynthetic process"/>
    <property type="evidence" value="ECO:0007669"/>
    <property type="project" value="UniProtKB-UniRule"/>
</dbReference>
<evidence type="ECO:0000256" key="1">
    <source>
        <dbReference type="ARBA" id="ARBA00004496"/>
    </source>
</evidence>
<dbReference type="InterPro" id="IPR050064">
    <property type="entry name" value="IGPS_HisA/HisF"/>
</dbReference>
<dbReference type="FunFam" id="3.20.20.70:FF:000006">
    <property type="entry name" value="Imidazole glycerol phosphate synthase subunit HisF"/>
    <property type="match status" value="1"/>
</dbReference>
<dbReference type="UniPathway" id="UPA00031">
    <property type="reaction ID" value="UER00010"/>
</dbReference>
<dbReference type="PANTHER" id="PTHR21235">
    <property type="entry name" value="IMIDAZOLE GLYCEROL PHOSPHATE SYNTHASE SUBUNIT HISF/H IGP SYNTHASE SUBUNIT HISF/H"/>
    <property type="match status" value="1"/>
</dbReference>
<dbReference type="NCBIfam" id="TIGR00735">
    <property type="entry name" value="hisF"/>
    <property type="match status" value="1"/>
</dbReference>
<gene>
    <name evidence="11" type="primary">hisF</name>
    <name evidence="13" type="ORF">SAMN02910432_01657</name>
</gene>
<feature type="active site" evidence="11">
    <location>
        <position position="11"/>
    </location>
</feature>
<keyword evidence="5 11" id="KW-0963">Cytoplasm</keyword>
<evidence type="ECO:0000313" key="13">
    <source>
        <dbReference type="EMBL" id="SFG51134.1"/>
    </source>
</evidence>
<dbReference type="InterPro" id="IPR006062">
    <property type="entry name" value="His_biosynth"/>
</dbReference>
<keyword evidence="7 11" id="KW-0368">Histidine biosynthesis</keyword>
<dbReference type="InterPro" id="IPR004651">
    <property type="entry name" value="HisF"/>
</dbReference>
<reference evidence="14" key="1">
    <citation type="submission" date="2016-10" db="EMBL/GenBank/DDBJ databases">
        <authorList>
            <person name="Varghese N."/>
            <person name="Submissions S."/>
        </authorList>
    </citation>
    <scope>NUCLEOTIDE SEQUENCE [LARGE SCALE GENOMIC DNA]</scope>
    <source>
        <strain evidence="14">DSM 20403</strain>
    </source>
</reference>
<comment type="function">
    <text evidence="9 11">IGPS catalyzes the conversion of PRFAR and glutamine to IGP, AICAR and glutamate. The HisF subunit catalyzes the cyclization activity that produces IGP and AICAR from PRFAR using the ammonia provided by the HisH subunit.</text>
</comment>
<dbReference type="InterPro" id="IPR011060">
    <property type="entry name" value="RibuloseP-bd_barrel"/>
</dbReference>
<evidence type="ECO:0000256" key="3">
    <source>
        <dbReference type="ARBA" id="ARBA00009667"/>
    </source>
</evidence>
<evidence type="ECO:0000256" key="8">
    <source>
        <dbReference type="ARBA" id="ARBA00023239"/>
    </source>
</evidence>
<dbReference type="GO" id="GO:0016829">
    <property type="term" value="F:lyase activity"/>
    <property type="evidence" value="ECO:0007669"/>
    <property type="project" value="UniProtKB-KW"/>
</dbReference>